<gene>
    <name evidence="2" type="ORF">M9458_038772</name>
</gene>
<dbReference type="PANTHER" id="PTHR46096">
    <property type="entry name" value="PERFORIN-1"/>
    <property type="match status" value="1"/>
</dbReference>
<dbReference type="AlphaFoldDB" id="A0ABD0NYG5"/>
<feature type="signal peptide" evidence="1">
    <location>
        <begin position="1"/>
        <end position="15"/>
    </location>
</feature>
<reference evidence="2 3" key="1">
    <citation type="submission" date="2024-05" db="EMBL/GenBank/DDBJ databases">
        <title>Genome sequencing and assembly of Indian major carp, Cirrhinus mrigala (Hamilton, 1822).</title>
        <authorList>
            <person name="Mohindra V."/>
            <person name="Chowdhury L.M."/>
            <person name="Lal K."/>
            <person name="Jena J.K."/>
        </authorList>
    </citation>
    <scope>NUCLEOTIDE SEQUENCE [LARGE SCALE GENOMIC DNA]</scope>
    <source>
        <strain evidence="2">CM1030</strain>
        <tissue evidence="2">Blood</tissue>
    </source>
</reference>
<organism evidence="2 3">
    <name type="scientific">Cirrhinus mrigala</name>
    <name type="common">Mrigala</name>
    <dbReference type="NCBI Taxonomy" id="683832"/>
    <lineage>
        <taxon>Eukaryota</taxon>
        <taxon>Metazoa</taxon>
        <taxon>Chordata</taxon>
        <taxon>Craniata</taxon>
        <taxon>Vertebrata</taxon>
        <taxon>Euteleostomi</taxon>
        <taxon>Actinopterygii</taxon>
        <taxon>Neopterygii</taxon>
        <taxon>Teleostei</taxon>
        <taxon>Ostariophysi</taxon>
        <taxon>Cypriniformes</taxon>
        <taxon>Cyprinidae</taxon>
        <taxon>Labeoninae</taxon>
        <taxon>Labeonini</taxon>
        <taxon>Cirrhinus</taxon>
    </lineage>
</organism>
<feature type="chain" id="PRO_5044823297" evidence="1">
    <location>
        <begin position="16"/>
        <end position="168"/>
    </location>
</feature>
<name>A0ABD0NYG5_CIRMR</name>
<dbReference type="InterPro" id="IPR052784">
    <property type="entry name" value="Perforin-1_pore-forming"/>
</dbReference>
<feature type="non-terminal residue" evidence="2">
    <location>
        <position position="168"/>
    </location>
</feature>
<protein>
    <submittedName>
        <fullName evidence="2">Uncharacterized protein</fullName>
    </submittedName>
</protein>
<evidence type="ECO:0000256" key="1">
    <source>
        <dbReference type="SAM" id="SignalP"/>
    </source>
</evidence>
<evidence type="ECO:0000313" key="3">
    <source>
        <dbReference type="Proteomes" id="UP001529510"/>
    </source>
</evidence>
<accession>A0ABD0NYG5</accession>
<dbReference type="Proteomes" id="UP001529510">
    <property type="component" value="Unassembled WGS sequence"/>
</dbReference>
<keyword evidence="1" id="KW-0732">Signal</keyword>
<dbReference type="EMBL" id="JAMKFB020000019">
    <property type="protein sequence ID" value="KAL0166928.1"/>
    <property type="molecule type" value="Genomic_DNA"/>
</dbReference>
<proteinExistence type="predicted"/>
<keyword evidence="3" id="KW-1185">Reference proteome</keyword>
<dbReference type="PANTHER" id="PTHR46096:SF5">
    <property type="entry name" value="PERFORIN 1.2 PRECURSOR-RELATED"/>
    <property type="match status" value="1"/>
</dbReference>
<comment type="caution">
    <text evidence="2">The sequence shown here is derived from an EMBL/GenBank/DDBJ whole genome shotgun (WGS) entry which is preliminary data.</text>
</comment>
<evidence type="ECO:0000313" key="2">
    <source>
        <dbReference type="EMBL" id="KAL0166928.1"/>
    </source>
</evidence>
<sequence>MAPLLLLLYLPIALCCEQAPSTECEKLPFVPGHNLVGEGFDIVQMKTTGAFVVDVRTYMSGGEHGNCTLCDNKLLNEKQKLPASVVDWRIKVQCRRSLSAKMYESASSVLKDTTTSASASWKVGLSVPMVAGVAVGGTHSRSARFAKSHASQDKYSFTSHTFSCRYYT</sequence>